<dbReference type="Proteomes" id="UP001177023">
    <property type="component" value="Unassembled WGS sequence"/>
</dbReference>
<name>A0AA36D557_9BILA</name>
<protein>
    <recommendedName>
        <fullName evidence="7">DM domain-containing protein</fullName>
    </recommendedName>
</protein>
<evidence type="ECO:0000256" key="4">
    <source>
        <dbReference type="ARBA" id="ARBA00023242"/>
    </source>
</evidence>
<dbReference type="GO" id="GO:0006355">
    <property type="term" value="P:regulation of DNA-templated transcription"/>
    <property type="evidence" value="ECO:0007669"/>
    <property type="project" value="InterPro"/>
</dbReference>
<accession>A0AA36D557</accession>
<keyword evidence="3 5" id="KW-0238">DNA-binding</keyword>
<comment type="subcellular location">
    <subcellularLocation>
        <location evidence="5">Nucleus</location>
    </subcellularLocation>
</comment>
<sequence>MYEEDRMTVKSGLEDSDSSGKGRVLYCRKCEGHGQQVILKGHAPICPYILCQCASCEKLMNKRLKSFNKRNREKIQLATQMAHKRGEHDRGRGSSSTPSSGTCSPDTVMSMCNGHQPSSSKAPSGLESRSMSMGAMTVMSYDIWKAKCAAERKEREERDREDKERKASLPVCRQASPEVQQRKRAHTFVSSTDAQLPRIKLNGEKEQKKGRYVTLPTIPPMSVLIADEDAPELTPTEIVEVEKKEEAPVLKPIPAPVARKLGANVLPPASLFQSLNLPTSTVTPMTVPTVSLPFSLPTSLPPTTLPADQILASMIPQSMIPSSVLLQSSLLLNQATQAAAQLPQQQNLMQAILSGDMSALISSLSQPQPNILELLQRSAQLQQLTASLSALSPPTASPPLDTNQAIASLSNPLFTQLMTRQPLFTSTI</sequence>
<evidence type="ECO:0000256" key="3">
    <source>
        <dbReference type="ARBA" id="ARBA00023125"/>
    </source>
</evidence>
<evidence type="ECO:0000259" key="7">
    <source>
        <dbReference type="PROSITE" id="PS50809"/>
    </source>
</evidence>
<dbReference type="GO" id="GO:0005634">
    <property type="term" value="C:nucleus"/>
    <property type="evidence" value="ECO:0007669"/>
    <property type="project" value="UniProtKB-SubCell"/>
</dbReference>
<dbReference type="GO" id="GO:0046872">
    <property type="term" value="F:metal ion binding"/>
    <property type="evidence" value="ECO:0007669"/>
    <property type="project" value="UniProtKB-KW"/>
</dbReference>
<organism evidence="8 9">
    <name type="scientific">Mesorhabditis spiculigera</name>
    <dbReference type="NCBI Taxonomy" id="96644"/>
    <lineage>
        <taxon>Eukaryota</taxon>
        <taxon>Metazoa</taxon>
        <taxon>Ecdysozoa</taxon>
        <taxon>Nematoda</taxon>
        <taxon>Chromadorea</taxon>
        <taxon>Rhabditida</taxon>
        <taxon>Rhabditina</taxon>
        <taxon>Rhabditomorpha</taxon>
        <taxon>Rhabditoidea</taxon>
        <taxon>Rhabditidae</taxon>
        <taxon>Mesorhabditinae</taxon>
        <taxon>Mesorhabditis</taxon>
    </lineage>
</organism>
<dbReference type="PROSITE" id="PS50809">
    <property type="entry name" value="DM_2"/>
    <property type="match status" value="1"/>
</dbReference>
<keyword evidence="1 5" id="KW-0479">Metal-binding</keyword>
<feature type="compositionally biased region" description="Polar residues" evidence="6">
    <location>
        <begin position="113"/>
        <end position="129"/>
    </location>
</feature>
<dbReference type="SMART" id="SM00301">
    <property type="entry name" value="DM"/>
    <property type="match status" value="1"/>
</dbReference>
<feature type="DNA-binding region" description="DM" evidence="5">
    <location>
        <begin position="27"/>
        <end position="85"/>
    </location>
</feature>
<dbReference type="Gene3D" id="4.10.1040.10">
    <property type="entry name" value="DM DNA-binding domain"/>
    <property type="match status" value="1"/>
</dbReference>
<feature type="domain" description="DM" evidence="7">
    <location>
        <begin position="27"/>
        <end position="85"/>
    </location>
</feature>
<dbReference type="EMBL" id="CATQJA010002657">
    <property type="protein sequence ID" value="CAJ0579983.1"/>
    <property type="molecule type" value="Genomic_DNA"/>
</dbReference>
<evidence type="ECO:0000256" key="1">
    <source>
        <dbReference type="ARBA" id="ARBA00022723"/>
    </source>
</evidence>
<comment type="caution">
    <text evidence="8">The sequence shown here is derived from an EMBL/GenBank/DDBJ whole genome shotgun (WGS) entry which is preliminary data.</text>
</comment>
<dbReference type="InterPro" id="IPR001275">
    <property type="entry name" value="DM_DNA-bd"/>
</dbReference>
<keyword evidence="9" id="KW-1185">Reference proteome</keyword>
<feature type="non-terminal residue" evidence="8">
    <location>
        <position position="1"/>
    </location>
</feature>
<evidence type="ECO:0000256" key="5">
    <source>
        <dbReference type="PROSITE-ProRule" id="PRU00070"/>
    </source>
</evidence>
<keyword evidence="2 5" id="KW-0862">Zinc</keyword>
<feature type="region of interest" description="Disordered" evidence="6">
    <location>
        <begin position="80"/>
        <end position="129"/>
    </location>
</feature>
<dbReference type="Pfam" id="PF00751">
    <property type="entry name" value="DM"/>
    <property type="match status" value="1"/>
</dbReference>
<dbReference type="AlphaFoldDB" id="A0AA36D557"/>
<proteinExistence type="predicted"/>
<evidence type="ECO:0000256" key="2">
    <source>
        <dbReference type="ARBA" id="ARBA00022833"/>
    </source>
</evidence>
<dbReference type="PROSITE" id="PS40000">
    <property type="entry name" value="DM_1"/>
    <property type="match status" value="1"/>
</dbReference>
<gene>
    <name evidence="8" type="ORF">MSPICULIGERA_LOCUS18186</name>
</gene>
<evidence type="ECO:0000313" key="9">
    <source>
        <dbReference type="Proteomes" id="UP001177023"/>
    </source>
</evidence>
<dbReference type="InterPro" id="IPR036407">
    <property type="entry name" value="DM_DNA-bd_sf"/>
</dbReference>
<reference evidence="8" key="1">
    <citation type="submission" date="2023-06" db="EMBL/GenBank/DDBJ databases">
        <authorList>
            <person name="Delattre M."/>
        </authorList>
    </citation>
    <scope>NUCLEOTIDE SEQUENCE</scope>
    <source>
        <strain evidence="8">AF72</strain>
    </source>
</reference>
<dbReference type="GO" id="GO:0043565">
    <property type="term" value="F:sequence-specific DNA binding"/>
    <property type="evidence" value="ECO:0007669"/>
    <property type="project" value="InterPro"/>
</dbReference>
<feature type="compositionally biased region" description="Basic and acidic residues" evidence="6">
    <location>
        <begin position="152"/>
        <end position="167"/>
    </location>
</feature>
<evidence type="ECO:0000313" key="8">
    <source>
        <dbReference type="EMBL" id="CAJ0579983.1"/>
    </source>
</evidence>
<feature type="compositionally biased region" description="Low complexity" evidence="6">
    <location>
        <begin position="93"/>
        <end position="107"/>
    </location>
</feature>
<feature type="region of interest" description="Disordered" evidence="6">
    <location>
        <begin position="152"/>
        <end position="191"/>
    </location>
</feature>
<dbReference type="SUPFAM" id="SSF82927">
    <property type="entry name" value="Cysteine-rich DNA binding domain, (DM domain)"/>
    <property type="match status" value="1"/>
</dbReference>
<evidence type="ECO:0000256" key="6">
    <source>
        <dbReference type="SAM" id="MobiDB-lite"/>
    </source>
</evidence>
<keyword evidence="4 5" id="KW-0539">Nucleus</keyword>